<accession>A0A699VH16</accession>
<organism evidence="2">
    <name type="scientific">Tanacetum cinerariifolium</name>
    <name type="common">Dalmatian daisy</name>
    <name type="synonym">Chrysanthemum cinerariifolium</name>
    <dbReference type="NCBI Taxonomy" id="118510"/>
    <lineage>
        <taxon>Eukaryota</taxon>
        <taxon>Viridiplantae</taxon>
        <taxon>Streptophyta</taxon>
        <taxon>Embryophyta</taxon>
        <taxon>Tracheophyta</taxon>
        <taxon>Spermatophyta</taxon>
        <taxon>Magnoliopsida</taxon>
        <taxon>eudicotyledons</taxon>
        <taxon>Gunneridae</taxon>
        <taxon>Pentapetalae</taxon>
        <taxon>asterids</taxon>
        <taxon>campanulids</taxon>
        <taxon>Asterales</taxon>
        <taxon>Asteraceae</taxon>
        <taxon>Asteroideae</taxon>
        <taxon>Anthemideae</taxon>
        <taxon>Anthemidinae</taxon>
        <taxon>Tanacetum</taxon>
    </lineage>
</organism>
<reference evidence="2" key="1">
    <citation type="journal article" date="2019" name="Sci. Rep.">
        <title>Draft genome of Tanacetum cinerariifolium, the natural source of mosquito coil.</title>
        <authorList>
            <person name="Yamashiro T."/>
            <person name="Shiraishi A."/>
            <person name="Satake H."/>
            <person name="Nakayama K."/>
        </authorList>
    </citation>
    <scope>NUCLEOTIDE SEQUENCE</scope>
</reference>
<sequence length="142" mass="16048">MNKFPEIPKRIKEDYHSIKDDITLVSVHTTRDVRARGMQISNVFLTEEICATDDFKESTPKAHRMPTLTASPYGKKRKHSAKESSSPQQSHKITIRKKRQSTTLIPPPGDDKERDEIAEATILSLTLHKTALATKAQENIAK</sequence>
<feature type="compositionally biased region" description="Polar residues" evidence="1">
    <location>
        <begin position="83"/>
        <end position="92"/>
    </location>
</feature>
<evidence type="ECO:0000256" key="1">
    <source>
        <dbReference type="SAM" id="MobiDB-lite"/>
    </source>
</evidence>
<feature type="non-terminal residue" evidence="2">
    <location>
        <position position="142"/>
    </location>
</feature>
<comment type="caution">
    <text evidence="2">The sequence shown here is derived from an EMBL/GenBank/DDBJ whole genome shotgun (WGS) entry which is preliminary data.</text>
</comment>
<proteinExistence type="predicted"/>
<dbReference type="AlphaFoldDB" id="A0A699VH16"/>
<evidence type="ECO:0000313" key="2">
    <source>
        <dbReference type="EMBL" id="GFD32668.1"/>
    </source>
</evidence>
<dbReference type="EMBL" id="BKCJ011426925">
    <property type="protein sequence ID" value="GFD32668.1"/>
    <property type="molecule type" value="Genomic_DNA"/>
</dbReference>
<protein>
    <submittedName>
        <fullName evidence="2">Uncharacterized protein</fullName>
    </submittedName>
</protein>
<gene>
    <name evidence="2" type="ORF">Tci_904637</name>
</gene>
<name>A0A699VH16_TANCI</name>
<feature type="region of interest" description="Disordered" evidence="1">
    <location>
        <begin position="55"/>
        <end position="115"/>
    </location>
</feature>